<dbReference type="InterPro" id="IPR000424">
    <property type="entry name" value="Primosome_PriB/ssb"/>
</dbReference>
<evidence type="ECO:0000313" key="5">
    <source>
        <dbReference type="EMBL" id="SLM19724.1"/>
    </source>
</evidence>
<dbReference type="Gene3D" id="2.40.50.140">
    <property type="entry name" value="Nucleic acid-binding proteins"/>
    <property type="match status" value="1"/>
</dbReference>
<dbReference type="GO" id="GO:0009295">
    <property type="term" value="C:nucleoid"/>
    <property type="evidence" value="ECO:0007669"/>
    <property type="project" value="TreeGrafter"/>
</dbReference>
<keyword evidence="1 2" id="KW-0238">DNA-binding</keyword>
<evidence type="ECO:0000256" key="1">
    <source>
        <dbReference type="ARBA" id="ARBA00023125"/>
    </source>
</evidence>
<dbReference type="InterPro" id="IPR011344">
    <property type="entry name" value="ssDNA-bd"/>
</dbReference>
<proteinExistence type="inferred from homology"/>
<evidence type="ECO:0000256" key="3">
    <source>
        <dbReference type="RuleBase" id="RU000524"/>
    </source>
</evidence>
<gene>
    <name evidence="5" type="ORF">SPIRO4BDMA_70146</name>
</gene>
<evidence type="ECO:0000256" key="2">
    <source>
        <dbReference type="HAMAP-Rule" id="MF_00984"/>
    </source>
</evidence>
<dbReference type="SUPFAM" id="SSF50249">
    <property type="entry name" value="Nucleic acid-binding proteins"/>
    <property type="match status" value="1"/>
</dbReference>
<dbReference type="PROSITE" id="PS50935">
    <property type="entry name" value="SSB"/>
    <property type="match status" value="1"/>
</dbReference>
<dbReference type="HAMAP" id="MF_00984">
    <property type="entry name" value="SSB"/>
    <property type="match status" value="1"/>
</dbReference>
<organism evidence="5">
    <name type="scientific">uncultured spirochete</name>
    <dbReference type="NCBI Taxonomy" id="156406"/>
    <lineage>
        <taxon>Bacteria</taxon>
        <taxon>Pseudomonadati</taxon>
        <taxon>Spirochaetota</taxon>
        <taxon>Spirochaetia</taxon>
        <taxon>Spirochaetales</taxon>
        <taxon>environmental samples</taxon>
    </lineage>
</organism>
<dbReference type="AlphaFoldDB" id="A0A3P3XUF1"/>
<name>A0A3P3XUF1_9SPIR</name>
<reference evidence="5" key="1">
    <citation type="submission" date="2017-02" db="EMBL/GenBank/DDBJ databases">
        <authorList>
            <person name="Regsiter A."/>
            <person name="William W."/>
        </authorList>
    </citation>
    <scope>NUCLEOTIDE SEQUENCE</scope>
    <source>
        <strain evidence="5">BdmA 4</strain>
    </source>
</reference>
<dbReference type="PANTHER" id="PTHR10302:SF27">
    <property type="entry name" value="SINGLE-STRANDED DNA-BINDING PROTEIN"/>
    <property type="match status" value="1"/>
</dbReference>
<comment type="caution">
    <text evidence="2">Lacks conserved residue(s) required for the propagation of feature annotation.</text>
</comment>
<dbReference type="GO" id="GO:0003697">
    <property type="term" value="F:single-stranded DNA binding"/>
    <property type="evidence" value="ECO:0007669"/>
    <property type="project" value="UniProtKB-UniRule"/>
</dbReference>
<dbReference type="CDD" id="cd04496">
    <property type="entry name" value="SSB_OBF"/>
    <property type="match status" value="1"/>
</dbReference>
<comment type="subunit">
    <text evidence="2">Homotetramer.</text>
</comment>
<dbReference type="InterPro" id="IPR012340">
    <property type="entry name" value="NA-bd_OB-fold"/>
</dbReference>
<protein>
    <recommendedName>
        <fullName evidence="2 3">Single-stranded DNA-binding protein</fullName>
        <shortName evidence="2">SSB</shortName>
    </recommendedName>
</protein>
<feature type="region of interest" description="Disordered" evidence="4">
    <location>
        <begin position="102"/>
        <end position="151"/>
    </location>
</feature>
<dbReference type="PANTHER" id="PTHR10302">
    <property type="entry name" value="SINGLE-STRANDED DNA-BINDING PROTEIN"/>
    <property type="match status" value="1"/>
</dbReference>
<dbReference type="NCBIfam" id="TIGR00621">
    <property type="entry name" value="ssb"/>
    <property type="match status" value="1"/>
</dbReference>
<evidence type="ECO:0000256" key="4">
    <source>
        <dbReference type="SAM" id="MobiDB-lite"/>
    </source>
</evidence>
<accession>A0A3P3XUF1</accession>
<dbReference type="EMBL" id="FWDO01000007">
    <property type="protein sequence ID" value="SLM19724.1"/>
    <property type="molecule type" value="Genomic_DNA"/>
</dbReference>
<dbReference type="GO" id="GO:0006260">
    <property type="term" value="P:DNA replication"/>
    <property type="evidence" value="ECO:0007669"/>
    <property type="project" value="InterPro"/>
</dbReference>
<dbReference type="Pfam" id="PF00436">
    <property type="entry name" value="SSB"/>
    <property type="match status" value="1"/>
</dbReference>
<sequence>MSDINVLVLIGRLTRDSELKYTPSGLPICRFSIAVNRSKKQDDQWVDEPHYFDIEFYGKSAEGLSKYLLKGRQVAVQGELRQDRWEKDGQQRSKVVIVAATIRPLGSPPQGSGDAGGRRYASDSVASKPESSNGQTPASPGVDEFTDDIPF</sequence>
<feature type="compositionally biased region" description="Polar residues" evidence="4">
    <location>
        <begin position="129"/>
        <end position="138"/>
    </location>
</feature>